<proteinExistence type="inferred from homology"/>
<dbReference type="PANTHER" id="PTHR30576:SF0">
    <property type="entry name" value="UNDECAPRENYL-PHOSPHATE N-ACETYLGALACTOSAMINYL 1-PHOSPHATE TRANSFERASE-RELATED"/>
    <property type="match status" value="1"/>
</dbReference>
<evidence type="ECO:0000256" key="1">
    <source>
        <dbReference type="ARBA" id="ARBA00006464"/>
    </source>
</evidence>
<feature type="domain" description="Bacterial sugar transferase" evidence="2">
    <location>
        <begin position="126"/>
        <end position="308"/>
    </location>
</feature>
<organism evidence="3 4">
    <name type="scientific">Campylobacter majalis</name>
    <dbReference type="NCBI Taxonomy" id="2790656"/>
    <lineage>
        <taxon>Bacteria</taxon>
        <taxon>Pseudomonadati</taxon>
        <taxon>Campylobacterota</taxon>
        <taxon>Epsilonproteobacteria</taxon>
        <taxon>Campylobacterales</taxon>
        <taxon>Campylobacteraceae</taxon>
        <taxon>Campylobacter</taxon>
    </lineage>
</organism>
<dbReference type="Proteomes" id="UP000789803">
    <property type="component" value="Unassembled WGS sequence"/>
</dbReference>
<reference evidence="3 4" key="1">
    <citation type="submission" date="2020-11" db="EMBL/GenBank/DDBJ databases">
        <authorList>
            <person name="Peeters C."/>
        </authorList>
    </citation>
    <scope>NUCLEOTIDE SEQUENCE [LARGE SCALE GENOMIC DNA]</scope>
    <source>
        <strain evidence="3 4">LMG 7974</strain>
    </source>
</reference>
<dbReference type="EMBL" id="CAJHOF010000016">
    <property type="protein sequence ID" value="CAD7289442.1"/>
    <property type="molecule type" value="Genomic_DNA"/>
</dbReference>
<comment type="similarity">
    <text evidence="1">Belongs to the bacterial sugar transferase family.</text>
</comment>
<evidence type="ECO:0000313" key="4">
    <source>
        <dbReference type="Proteomes" id="UP000789803"/>
    </source>
</evidence>
<gene>
    <name evidence="3" type="ORF">LMG7974_01530</name>
</gene>
<comment type="caution">
    <text evidence="3">The sequence shown here is derived from an EMBL/GenBank/DDBJ whole genome shotgun (WGS) entry which is preliminary data.</text>
</comment>
<dbReference type="InterPro" id="IPR003362">
    <property type="entry name" value="Bact_transf"/>
</dbReference>
<evidence type="ECO:0000313" key="3">
    <source>
        <dbReference type="EMBL" id="CAD7289442.1"/>
    </source>
</evidence>
<name>A0ABM8Q8X9_9BACT</name>
<dbReference type="PANTHER" id="PTHR30576">
    <property type="entry name" value="COLANIC BIOSYNTHESIS UDP-GLUCOSE LIPID CARRIER TRANSFERASE"/>
    <property type="match status" value="1"/>
</dbReference>
<accession>A0ABM8Q8X9</accession>
<sequence length="313" mass="37382">MSLLIIGSKYDFDKLDIKRLKTKFKTISFINHQENLSRQTRKEIENLITTKPYKYLVINTKAPVDSKMIKYLTLLQFRKQHRKIHIITIEKLLERYLKKCYIPDEDRDLNFLNDIKPYNFVQLIVKRIVDYLGASVLFVVHFFVKFYVKKKIDKQSPGDIYFSQKRVGLNNKEFNCIKFRSMSLDAEKNGAKFASQNDDRVFEFGKFMRKTRIDEIPQCINVLKGEMHLIGPRPERKYWIDLFEKEIPYYNERHLVRPGITGWAQVNYPYGTNAYDAKQKLMYDLYYIKHWSLWLEILTIAKTLAVVFGKKGR</sequence>
<keyword evidence="4" id="KW-1185">Reference proteome</keyword>
<dbReference type="Pfam" id="PF02397">
    <property type="entry name" value="Bac_transf"/>
    <property type="match status" value="1"/>
</dbReference>
<evidence type="ECO:0000259" key="2">
    <source>
        <dbReference type="Pfam" id="PF02397"/>
    </source>
</evidence>
<protein>
    <recommendedName>
        <fullName evidence="2">Bacterial sugar transferase domain-containing protein</fullName>
    </recommendedName>
</protein>
<dbReference type="RefSeq" id="WP_229933317.1">
    <property type="nucleotide sequence ID" value="NZ_CAJHOF010000016.1"/>
</dbReference>